<reference evidence="1 2" key="1">
    <citation type="submission" date="2020-08" db="EMBL/GenBank/DDBJ databases">
        <title>Functional genomics of gut bacteria from endangered species of beetles.</title>
        <authorList>
            <person name="Carlos-Shanley C."/>
        </authorList>
    </citation>
    <scope>NUCLEOTIDE SEQUENCE [LARGE SCALE GENOMIC DNA]</scope>
    <source>
        <strain evidence="1 2">S00192</strain>
    </source>
</reference>
<organism evidence="1 2">
    <name type="scientific">Brevundimonas vesicularis</name>
    <name type="common">Pseudomonas vesicularis</name>
    <dbReference type="NCBI Taxonomy" id="41276"/>
    <lineage>
        <taxon>Bacteria</taxon>
        <taxon>Pseudomonadati</taxon>
        <taxon>Pseudomonadota</taxon>
        <taxon>Alphaproteobacteria</taxon>
        <taxon>Caulobacterales</taxon>
        <taxon>Caulobacteraceae</taxon>
        <taxon>Brevundimonas</taxon>
    </lineage>
</organism>
<dbReference type="GO" id="GO:0016874">
    <property type="term" value="F:ligase activity"/>
    <property type="evidence" value="ECO:0007669"/>
    <property type="project" value="UniProtKB-KW"/>
</dbReference>
<dbReference type="AlphaFoldDB" id="A0A7W9FV23"/>
<dbReference type="RefSeq" id="WP_184279487.1">
    <property type="nucleotide sequence ID" value="NZ_JACHLJ010000002.1"/>
</dbReference>
<dbReference type="InterPro" id="IPR009097">
    <property type="entry name" value="Cyclic_Pdiesterase"/>
</dbReference>
<dbReference type="Proteomes" id="UP000556201">
    <property type="component" value="Unassembled WGS sequence"/>
</dbReference>
<protein>
    <submittedName>
        <fullName evidence="1">2'-5' RNA ligase</fullName>
    </submittedName>
</protein>
<gene>
    <name evidence="1" type="ORF">HNP47_002087</name>
</gene>
<keyword evidence="1" id="KW-0436">Ligase</keyword>
<evidence type="ECO:0000313" key="2">
    <source>
        <dbReference type="Proteomes" id="UP000556201"/>
    </source>
</evidence>
<name>A0A7W9FV23_BREVE</name>
<dbReference type="Gene3D" id="3.90.1140.10">
    <property type="entry name" value="Cyclic phosphodiesterase"/>
    <property type="match status" value="1"/>
</dbReference>
<dbReference type="Pfam" id="PF13563">
    <property type="entry name" value="2_5_RNA_ligase2"/>
    <property type="match status" value="1"/>
</dbReference>
<proteinExistence type="predicted"/>
<evidence type="ECO:0000313" key="1">
    <source>
        <dbReference type="EMBL" id="MBB5772083.1"/>
    </source>
</evidence>
<dbReference type="EMBL" id="JACHLJ010000002">
    <property type="protein sequence ID" value="MBB5772083.1"/>
    <property type="molecule type" value="Genomic_DNA"/>
</dbReference>
<comment type="caution">
    <text evidence="1">The sequence shown here is derived from an EMBL/GenBank/DDBJ whole genome shotgun (WGS) entry which is preliminary data.</text>
</comment>
<dbReference type="SUPFAM" id="SSF55144">
    <property type="entry name" value="LigT-like"/>
    <property type="match status" value="1"/>
</dbReference>
<accession>A0A7W9FV23</accession>
<sequence length="176" mass="19873">MADAPPLIITAALDDGAFDWFDALRQAHFPRHRNFISAHLTLFHALPGAQEGVVLETLKSACRRQAPIRLDVRGPWSLGRGVAYRLASADLDRLRGQLAEAFSPWLTRQDQAPFRPHITIQNKVEPADAKQLLEQLQLEFEPFDILAEGLLVWRYLGGPWEAIDRIPFEGKLTLDD</sequence>